<dbReference type="RefSeq" id="WP_274153533.1">
    <property type="nucleotide sequence ID" value="NZ_CP117812.1"/>
</dbReference>
<keyword evidence="3" id="KW-1185">Reference proteome</keyword>
<keyword evidence="1" id="KW-0732">Signal</keyword>
<protein>
    <submittedName>
        <fullName evidence="2">Uncharacterized protein</fullName>
    </submittedName>
</protein>
<evidence type="ECO:0000313" key="2">
    <source>
        <dbReference type="EMBL" id="WDE98662.1"/>
    </source>
</evidence>
<name>A0ABY7VY68_9BACT</name>
<proteinExistence type="predicted"/>
<dbReference type="Proteomes" id="UP001214250">
    <property type="component" value="Chromosome 2"/>
</dbReference>
<sequence>MQKLYASLAILIALMSFLPSSKEISPEVDIPWPSSLEGKSLYPLPMGEQEKVFLRYFPGKVGRFHDGEDEYILRYVTRPSRKLHSASVCLQSNGAKINYLPLYKDSKGQLWSQFEADWKHKNYLVSEIIIDKDNKFISDASSWYWKALFKQSTGPWLSITKIHTISLR</sequence>
<organism evidence="2 3">
    <name type="scientific">Lentisphaera profundi</name>
    <dbReference type="NCBI Taxonomy" id="1658616"/>
    <lineage>
        <taxon>Bacteria</taxon>
        <taxon>Pseudomonadati</taxon>
        <taxon>Lentisphaerota</taxon>
        <taxon>Lentisphaeria</taxon>
        <taxon>Lentisphaerales</taxon>
        <taxon>Lentisphaeraceae</taxon>
        <taxon>Lentisphaera</taxon>
    </lineage>
</organism>
<reference evidence="2 3" key="1">
    <citation type="submission" date="2023-02" db="EMBL/GenBank/DDBJ databases">
        <title>Genome sequence of Lentisphaera profundi SAORIC-696.</title>
        <authorList>
            <person name="Kim e."/>
            <person name="Cho J.-C."/>
            <person name="Choi A."/>
            <person name="Kang I."/>
        </authorList>
    </citation>
    <scope>NUCLEOTIDE SEQUENCE [LARGE SCALE GENOMIC DNA]</scope>
    <source>
        <strain evidence="2 3">SAORIC-696</strain>
    </source>
</reference>
<evidence type="ECO:0000256" key="1">
    <source>
        <dbReference type="SAM" id="SignalP"/>
    </source>
</evidence>
<feature type="signal peptide" evidence="1">
    <location>
        <begin position="1"/>
        <end position="21"/>
    </location>
</feature>
<dbReference type="EMBL" id="CP117812">
    <property type="protein sequence ID" value="WDE98662.1"/>
    <property type="molecule type" value="Genomic_DNA"/>
</dbReference>
<gene>
    <name evidence="2" type="ORF">PQO03_12525</name>
</gene>
<feature type="chain" id="PRO_5047313070" evidence="1">
    <location>
        <begin position="22"/>
        <end position="168"/>
    </location>
</feature>
<evidence type="ECO:0000313" key="3">
    <source>
        <dbReference type="Proteomes" id="UP001214250"/>
    </source>
</evidence>
<accession>A0ABY7VY68</accession>